<protein>
    <submittedName>
        <fullName evidence="1">Uncharacterized protein</fullName>
    </submittedName>
</protein>
<dbReference type="KEGG" id="abac:LuPra_06291"/>
<dbReference type="RefSeq" id="WP_110174411.1">
    <property type="nucleotide sequence ID" value="NZ_CP015136.1"/>
</dbReference>
<accession>A0A143PWC7</accession>
<proteinExistence type="predicted"/>
<keyword evidence="2" id="KW-1185">Reference proteome</keyword>
<organism evidence="1 2">
    <name type="scientific">Luteitalea pratensis</name>
    <dbReference type="NCBI Taxonomy" id="1855912"/>
    <lineage>
        <taxon>Bacteria</taxon>
        <taxon>Pseudomonadati</taxon>
        <taxon>Acidobacteriota</taxon>
        <taxon>Vicinamibacteria</taxon>
        <taxon>Vicinamibacterales</taxon>
        <taxon>Vicinamibacteraceae</taxon>
        <taxon>Luteitalea</taxon>
    </lineage>
</organism>
<sequence>MTDLGPLAELFHRLNNHLGIVLVNAELIETRCPDAGTRTRAADVVQAAVSALDAVKEIRRQLPEGLLDSR</sequence>
<reference evidence="2" key="2">
    <citation type="submission" date="2016-04" db="EMBL/GenBank/DDBJ databases">
        <title>First Complete Genome Sequence of a Subdivision 6 Acidobacterium.</title>
        <authorList>
            <person name="Huang S."/>
            <person name="Vieira S."/>
            <person name="Bunk B."/>
            <person name="Riedel T."/>
            <person name="Sproeer C."/>
            <person name="Overmann J."/>
        </authorList>
    </citation>
    <scope>NUCLEOTIDE SEQUENCE [LARGE SCALE GENOMIC DNA]</scope>
    <source>
        <strain evidence="2">DSM 100886 HEG_-6_39</strain>
    </source>
</reference>
<dbReference type="Proteomes" id="UP000076079">
    <property type="component" value="Chromosome"/>
</dbReference>
<reference evidence="1 2" key="1">
    <citation type="journal article" date="2016" name="Genome Announc.">
        <title>First Complete Genome Sequence of a Subdivision 6 Acidobacterium Strain.</title>
        <authorList>
            <person name="Huang S."/>
            <person name="Vieira S."/>
            <person name="Bunk B."/>
            <person name="Riedel T."/>
            <person name="Sproer C."/>
            <person name="Overmann J."/>
        </authorList>
    </citation>
    <scope>NUCLEOTIDE SEQUENCE [LARGE SCALE GENOMIC DNA]</scope>
    <source>
        <strain evidence="2">DSM 100886 HEG_-6_39</strain>
    </source>
</reference>
<evidence type="ECO:0000313" key="2">
    <source>
        <dbReference type="Proteomes" id="UP000076079"/>
    </source>
</evidence>
<name>A0A143PWC7_LUTPR</name>
<dbReference type="EMBL" id="CP015136">
    <property type="protein sequence ID" value="AMY13005.1"/>
    <property type="molecule type" value="Genomic_DNA"/>
</dbReference>
<dbReference type="AlphaFoldDB" id="A0A143PWC7"/>
<gene>
    <name evidence="1" type="ORF">LuPra_06291</name>
</gene>
<evidence type="ECO:0000313" key="1">
    <source>
        <dbReference type="EMBL" id="AMY13005.1"/>
    </source>
</evidence>